<keyword evidence="1" id="KW-0202">Cytokine</keyword>
<dbReference type="InterPro" id="IPR036048">
    <property type="entry name" value="Interleukin_8-like_sf"/>
</dbReference>
<sequence length="88" mass="10090">MPKLAVCVCVLLVLLVPHTESGPVKTCCTHYQEKPIPIKWLIDYTLQDFAQHCNIMAIIFRTVKNRCVCGNPDSDWVKHAMEFVPEVY</sequence>
<dbReference type="GO" id="GO:0008009">
    <property type="term" value="F:chemokine activity"/>
    <property type="evidence" value="ECO:0007669"/>
    <property type="project" value="InterPro"/>
</dbReference>
<organism evidence="4 5">
    <name type="scientific">Channa argus</name>
    <name type="common">Northern snakehead</name>
    <name type="synonym">Ophicephalus argus</name>
    <dbReference type="NCBI Taxonomy" id="215402"/>
    <lineage>
        <taxon>Eukaryota</taxon>
        <taxon>Metazoa</taxon>
        <taxon>Chordata</taxon>
        <taxon>Craniata</taxon>
        <taxon>Vertebrata</taxon>
        <taxon>Euteleostomi</taxon>
        <taxon>Actinopterygii</taxon>
        <taxon>Neopterygii</taxon>
        <taxon>Teleostei</taxon>
        <taxon>Neoteleostei</taxon>
        <taxon>Acanthomorphata</taxon>
        <taxon>Anabantaria</taxon>
        <taxon>Anabantiformes</taxon>
        <taxon>Channoidei</taxon>
        <taxon>Channidae</taxon>
        <taxon>Channa</taxon>
    </lineage>
</organism>
<reference evidence="4 5" key="1">
    <citation type="submission" date="2019-02" db="EMBL/GenBank/DDBJ databases">
        <title>Opniocepnalus argus genome.</title>
        <authorList>
            <person name="Zhou C."/>
            <person name="Xiao S."/>
        </authorList>
    </citation>
    <scope>NUCLEOTIDE SEQUENCE [LARGE SCALE GENOMIC DNA]</scope>
    <source>
        <strain evidence="4">OARG1902GOOAL</strain>
        <tissue evidence="4">Muscle</tissue>
    </source>
</reference>
<evidence type="ECO:0000313" key="4">
    <source>
        <dbReference type="EMBL" id="KAF3699281.1"/>
    </source>
</evidence>
<dbReference type="InterPro" id="IPR039809">
    <property type="entry name" value="Chemokine_b/g/d"/>
</dbReference>
<name>A0A6G1Q9H2_CHAAH</name>
<dbReference type="Proteomes" id="UP000503349">
    <property type="component" value="Chromosome 14"/>
</dbReference>
<dbReference type="PANTHER" id="PTHR12015">
    <property type="entry name" value="SMALL INDUCIBLE CYTOKINE A"/>
    <property type="match status" value="1"/>
</dbReference>
<evidence type="ECO:0000256" key="1">
    <source>
        <dbReference type="ARBA" id="ARBA00022514"/>
    </source>
</evidence>
<dbReference type="SMART" id="SM00199">
    <property type="entry name" value="SCY"/>
    <property type="match status" value="1"/>
</dbReference>
<evidence type="ECO:0000313" key="5">
    <source>
        <dbReference type="Proteomes" id="UP000503349"/>
    </source>
</evidence>
<dbReference type="PANTHER" id="PTHR12015:SF190">
    <property type="entry name" value="C-C MOTIF CHEMOKINE"/>
    <property type="match status" value="1"/>
</dbReference>
<feature type="chain" id="PRO_5026123232" evidence="2">
    <location>
        <begin position="22"/>
        <end position="88"/>
    </location>
</feature>
<accession>A0A6G1Q9H2</accession>
<dbReference type="InterPro" id="IPR001811">
    <property type="entry name" value="Chemokine_IL8-like_dom"/>
</dbReference>
<dbReference type="Gene3D" id="2.40.50.40">
    <property type="match status" value="1"/>
</dbReference>
<dbReference type="Pfam" id="PF00048">
    <property type="entry name" value="IL8"/>
    <property type="match status" value="1"/>
</dbReference>
<feature type="domain" description="Chemokine interleukin-8-like" evidence="3">
    <location>
        <begin position="24"/>
        <end position="84"/>
    </location>
</feature>
<keyword evidence="5" id="KW-1185">Reference proteome</keyword>
<feature type="signal peptide" evidence="2">
    <location>
        <begin position="1"/>
        <end position="21"/>
    </location>
</feature>
<evidence type="ECO:0000259" key="3">
    <source>
        <dbReference type="SMART" id="SM00199"/>
    </source>
</evidence>
<proteinExistence type="predicted"/>
<reference evidence="5" key="2">
    <citation type="submission" date="2019-02" db="EMBL/GenBank/DDBJ databases">
        <title>Opniocepnalus argus Var Kimnra genome.</title>
        <authorList>
            <person name="Zhou C."/>
            <person name="Xiao S."/>
        </authorList>
    </citation>
    <scope>NUCLEOTIDE SEQUENCE [LARGE SCALE GENOMIC DNA]</scope>
</reference>
<evidence type="ECO:0000256" key="2">
    <source>
        <dbReference type="SAM" id="SignalP"/>
    </source>
</evidence>
<dbReference type="GO" id="GO:0005615">
    <property type="term" value="C:extracellular space"/>
    <property type="evidence" value="ECO:0007669"/>
    <property type="project" value="UniProtKB-KW"/>
</dbReference>
<protein>
    <submittedName>
        <fullName evidence="4">C-C motif chemokine 20</fullName>
    </submittedName>
</protein>
<dbReference type="AlphaFoldDB" id="A0A6G1Q9H2"/>
<dbReference type="EMBL" id="CM015725">
    <property type="protein sequence ID" value="KAF3699281.1"/>
    <property type="molecule type" value="Genomic_DNA"/>
</dbReference>
<keyword evidence="2" id="KW-0732">Signal</keyword>
<dbReference type="SUPFAM" id="SSF54117">
    <property type="entry name" value="Interleukin 8-like chemokines"/>
    <property type="match status" value="1"/>
</dbReference>
<gene>
    <name evidence="4" type="ORF">EXN66_Car014968</name>
</gene>
<dbReference type="GO" id="GO:0006955">
    <property type="term" value="P:immune response"/>
    <property type="evidence" value="ECO:0007669"/>
    <property type="project" value="InterPro"/>
</dbReference>